<comment type="caution">
    <text evidence="3">The sequence shown here is derived from an EMBL/GenBank/DDBJ whole genome shotgun (WGS) entry which is preliminary data.</text>
</comment>
<evidence type="ECO:0000256" key="1">
    <source>
        <dbReference type="SAM" id="MobiDB-lite"/>
    </source>
</evidence>
<proteinExistence type="predicted"/>
<gene>
    <name evidence="3" type="ORF">OKJ48_26790</name>
</gene>
<name>A0ABU6CGH7_9ACTN</name>
<dbReference type="Proteomes" id="UP001352223">
    <property type="component" value="Unassembled WGS sequence"/>
</dbReference>
<feature type="region of interest" description="Disordered" evidence="1">
    <location>
        <begin position="189"/>
        <end position="218"/>
    </location>
</feature>
<sequence>MPGWSRSYLNPLLITALEEGRTFAQWLDGRVPGIDYARITADQSTRSSILAIGREPGTGVRHQHEENSETAEEFGVAIVKFHEDNGIGATHPDVPRPSFSQAVHALHCRRTPEGFPVRALIATEHERVWRLTEDFGRLHRALAVTDDGLFIERRAVLDLRSVDRAVSDGASVDEVRRTSERIGRHVRRRALDGGTPGGRRRFGWLPPDPRSGRKMNMRQDPDEWPVLREMIESALQGRGWNTIARDLDNRGVRTAAGKQWSGATVRQALTNPVMCGYRFLHGELVTDPATGRPVLGTWDAVATADEWRALVDISQRNGARRGTRLTSGSRPPEAPPEPLRKYLFSGFLRCGAAKGGRPCHSRMGGCARSTAHDPDNAVYTCAAMDCGGSARNTRAVDAYLTEVVLKLLAERNAVHPAPRADWEGQELLRQLVQERHLLVGAVADADSSAAVVDLSRRISGLEATRAEHLAAGAAHRPYRDPGQWPAMSLLERRAAVADVIDAVIVMPLRPGTSRRAPFDPHLLRVIPKQFSAG</sequence>
<dbReference type="PANTHER" id="PTHR30461">
    <property type="entry name" value="DNA-INVERTASE FROM LAMBDOID PROPHAGE"/>
    <property type="match status" value="1"/>
</dbReference>
<dbReference type="InterPro" id="IPR036162">
    <property type="entry name" value="Resolvase-like_N_sf"/>
</dbReference>
<dbReference type="Gene3D" id="3.90.1750.20">
    <property type="entry name" value="Putative Large Serine Recombinase, Chain B, Domain 2"/>
    <property type="match status" value="1"/>
</dbReference>
<dbReference type="SMART" id="SM00857">
    <property type="entry name" value="Resolvase"/>
    <property type="match status" value="1"/>
</dbReference>
<dbReference type="InterPro" id="IPR038109">
    <property type="entry name" value="DNA_bind_recomb_sf"/>
</dbReference>
<dbReference type="PANTHER" id="PTHR30461:SF23">
    <property type="entry name" value="DNA RECOMBINASE-RELATED"/>
    <property type="match status" value="1"/>
</dbReference>
<keyword evidence="4" id="KW-1185">Reference proteome</keyword>
<dbReference type="Pfam" id="PF07508">
    <property type="entry name" value="Recombinase"/>
    <property type="match status" value="1"/>
</dbReference>
<dbReference type="Gene3D" id="3.40.50.1390">
    <property type="entry name" value="Resolvase, N-terminal catalytic domain"/>
    <property type="match status" value="1"/>
</dbReference>
<dbReference type="EMBL" id="JAOZYB010000290">
    <property type="protein sequence ID" value="MEB3963818.1"/>
    <property type="molecule type" value="Genomic_DNA"/>
</dbReference>
<dbReference type="RefSeq" id="WP_324771544.1">
    <property type="nucleotide sequence ID" value="NZ_BAAATS010000010.1"/>
</dbReference>
<evidence type="ECO:0000313" key="4">
    <source>
        <dbReference type="Proteomes" id="UP001352223"/>
    </source>
</evidence>
<accession>A0ABU6CGH7</accession>
<feature type="domain" description="Recombinase" evidence="2">
    <location>
        <begin position="201"/>
        <end position="320"/>
    </location>
</feature>
<reference evidence="3 4" key="1">
    <citation type="submission" date="2022-10" db="EMBL/GenBank/DDBJ databases">
        <authorList>
            <person name="Xie J."/>
            <person name="Shen N."/>
        </authorList>
    </citation>
    <scope>NUCLEOTIDE SEQUENCE [LARGE SCALE GENOMIC DNA]</scope>
    <source>
        <strain evidence="3 4">DSM 41681</strain>
    </source>
</reference>
<evidence type="ECO:0000259" key="2">
    <source>
        <dbReference type="PROSITE" id="PS51737"/>
    </source>
</evidence>
<protein>
    <submittedName>
        <fullName evidence="3">Recombinase family protein</fullName>
    </submittedName>
</protein>
<dbReference type="InterPro" id="IPR050639">
    <property type="entry name" value="SSR_resolvase"/>
</dbReference>
<dbReference type="InterPro" id="IPR006119">
    <property type="entry name" value="Resolv_N"/>
</dbReference>
<dbReference type="InterPro" id="IPR011109">
    <property type="entry name" value="DNA_bind_recombinase_dom"/>
</dbReference>
<organism evidence="3 4">
    <name type="scientific">Streptomyces kunmingensis</name>
    <dbReference type="NCBI Taxonomy" id="68225"/>
    <lineage>
        <taxon>Bacteria</taxon>
        <taxon>Bacillati</taxon>
        <taxon>Actinomycetota</taxon>
        <taxon>Actinomycetes</taxon>
        <taxon>Kitasatosporales</taxon>
        <taxon>Streptomycetaceae</taxon>
        <taxon>Streptomyces</taxon>
    </lineage>
</organism>
<evidence type="ECO:0000313" key="3">
    <source>
        <dbReference type="EMBL" id="MEB3963818.1"/>
    </source>
</evidence>
<dbReference type="PROSITE" id="PS51737">
    <property type="entry name" value="RECOMBINASE_DNA_BIND"/>
    <property type="match status" value="1"/>
</dbReference>